<keyword evidence="2" id="KW-0378">Hydrolase</keyword>
<sequence>MKLVIPFNGLISRNANYRFPWGKAAPFAMNGVHHRDVEAVGAAMLIKDLQSQLIVDGEHVSPEMIKLLFKTIRPDRLMLITDSIRAKGLGSGTYDLGGQNVTVSGTTVRLDNGNLAGSILTMIDGVKNIVKYTDASLQDIMQMASINPAKQINQYGRKGSIAKGKDADIL</sequence>
<name>A0ABT9ZXB9_9BACI</name>
<dbReference type="RefSeq" id="WP_307327129.1">
    <property type="nucleotide sequence ID" value="NZ_JAUSUG010000013.1"/>
</dbReference>
<organism evidence="4 5">
    <name type="scientific">Evansella vedderi</name>
    <dbReference type="NCBI Taxonomy" id="38282"/>
    <lineage>
        <taxon>Bacteria</taxon>
        <taxon>Bacillati</taxon>
        <taxon>Bacillota</taxon>
        <taxon>Bacilli</taxon>
        <taxon>Bacillales</taxon>
        <taxon>Bacillaceae</taxon>
        <taxon>Evansella</taxon>
    </lineage>
</organism>
<evidence type="ECO:0000256" key="2">
    <source>
        <dbReference type="ARBA" id="ARBA00022801"/>
    </source>
</evidence>
<evidence type="ECO:0000259" key="3">
    <source>
        <dbReference type="Pfam" id="PF01979"/>
    </source>
</evidence>
<dbReference type="Pfam" id="PF01979">
    <property type="entry name" value="Amidohydro_1"/>
    <property type="match status" value="1"/>
</dbReference>
<protein>
    <submittedName>
        <fullName evidence="4">N-acetylglucosamine-6-phosphate deacetylase</fullName>
    </submittedName>
</protein>
<accession>A0ABT9ZXB9</accession>
<gene>
    <name evidence="4" type="ORF">J2S74_003269</name>
</gene>
<proteinExistence type="inferred from homology"/>
<dbReference type="Proteomes" id="UP001230005">
    <property type="component" value="Unassembled WGS sequence"/>
</dbReference>
<keyword evidence="5" id="KW-1185">Reference proteome</keyword>
<evidence type="ECO:0000313" key="5">
    <source>
        <dbReference type="Proteomes" id="UP001230005"/>
    </source>
</evidence>
<evidence type="ECO:0000256" key="1">
    <source>
        <dbReference type="ARBA" id="ARBA00010716"/>
    </source>
</evidence>
<feature type="domain" description="Amidohydrolase-related" evidence="3">
    <location>
        <begin position="56"/>
        <end position="169"/>
    </location>
</feature>
<dbReference type="PANTHER" id="PTHR11113:SF14">
    <property type="entry name" value="N-ACETYLGLUCOSAMINE-6-PHOSPHATE DEACETYLASE"/>
    <property type="match status" value="1"/>
</dbReference>
<dbReference type="Gene3D" id="3.20.20.140">
    <property type="entry name" value="Metal-dependent hydrolases"/>
    <property type="match status" value="1"/>
</dbReference>
<dbReference type="SUPFAM" id="SSF51556">
    <property type="entry name" value="Metallo-dependent hydrolases"/>
    <property type="match status" value="1"/>
</dbReference>
<comment type="similarity">
    <text evidence="1">Belongs to the metallo-dependent hydrolases superfamily. NagA family.</text>
</comment>
<dbReference type="EMBL" id="JAUSUG010000013">
    <property type="protein sequence ID" value="MDQ0255885.1"/>
    <property type="molecule type" value="Genomic_DNA"/>
</dbReference>
<evidence type="ECO:0000313" key="4">
    <source>
        <dbReference type="EMBL" id="MDQ0255885.1"/>
    </source>
</evidence>
<dbReference type="InterPro" id="IPR006680">
    <property type="entry name" value="Amidohydro-rel"/>
</dbReference>
<reference evidence="4 5" key="1">
    <citation type="submission" date="2023-07" db="EMBL/GenBank/DDBJ databases">
        <title>Genomic Encyclopedia of Type Strains, Phase IV (KMG-IV): sequencing the most valuable type-strain genomes for metagenomic binning, comparative biology and taxonomic classification.</title>
        <authorList>
            <person name="Goeker M."/>
        </authorList>
    </citation>
    <scope>NUCLEOTIDE SEQUENCE [LARGE SCALE GENOMIC DNA]</scope>
    <source>
        <strain evidence="4 5">DSM 9768</strain>
    </source>
</reference>
<dbReference type="InterPro" id="IPR032466">
    <property type="entry name" value="Metal_Hydrolase"/>
</dbReference>
<comment type="caution">
    <text evidence="4">The sequence shown here is derived from an EMBL/GenBank/DDBJ whole genome shotgun (WGS) entry which is preliminary data.</text>
</comment>
<dbReference type="PANTHER" id="PTHR11113">
    <property type="entry name" value="N-ACETYLGLUCOSAMINE-6-PHOSPHATE DEACETYLASE"/>
    <property type="match status" value="1"/>
</dbReference>